<gene>
    <name evidence="1" type="ORF">L2E82_45079</name>
</gene>
<dbReference type="Proteomes" id="UP001055811">
    <property type="component" value="Linkage Group LG08"/>
</dbReference>
<sequence length="81" mass="9066">MRRLYMFVEKRMVNGDVCVIYRGGGVVSCVCSVVYNVTSIDFFSSSTHANHGIATTGGGSPFWQRYIDVLSCIRKLYSCRV</sequence>
<protein>
    <submittedName>
        <fullName evidence="1">Uncharacterized protein</fullName>
    </submittedName>
</protein>
<keyword evidence="2" id="KW-1185">Reference proteome</keyword>
<evidence type="ECO:0000313" key="1">
    <source>
        <dbReference type="EMBL" id="KAI3700450.1"/>
    </source>
</evidence>
<evidence type="ECO:0000313" key="2">
    <source>
        <dbReference type="Proteomes" id="UP001055811"/>
    </source>
</evidence>
<reference evidence="2" key="1">
    <citation type="journal article" date="2022" name="Mol. Ecol. Resour.">
        <title>The genomes of chicory, endive, great burdock and yacon provide insights into Asteraceae palaeo-polyploidization history and plant inulin production.</title>
        <authorList>
            <person name="Fan W."/>
            <person name="Wang S."/>
            <person name="Wang H."/>
            <person name="Wang A."/>
            <person name="Jiang F."/>
            <person name="Liu H."/>
            <person name="Zhao H."/>
            <person name="Xu D."/>
            <person name="Zhang Y."/>
        </authorList>
    </citation>
    <scope>NUCLEOTIDE SEQUENCE [LARGE SCALE GENOMIC DNA]</scope>
    <source>
        <strain evidence="2">cv. Punajuju</strain>
    </source>
</reference>
<name>A0ACB8ZWE5_CICIN</name>
<reference evidence="1 2" key="2">
    <citation type="journal article" date="2022" name="Mol. Ecol. Resour.">
        <title>The genomes of chicory, endive, great burdock and yacon provide insights into Asteraceae paleo-polyploidization history and plant inulin production.</title>
        <authorList>
            <person name="Fan W."/>
            <person name="Wang S."/>
            <person name="Wang H."/>
            <person name="Wang A."/>
            <person name="Jiang F."/>
            <person name="Liu H."/>
            <person name="Zhao H."/>
            <person name="Xu D."/>
            <person name="Zhang Y."/>
        </authorList>
    </citation>
    <scope>NUCLEOTIDE SEQUENCE [LARGE SCALE GENOMIC DNA]</scope>
    <source>
        <strain evidence="2">cv. Punajuju</strain>
        <tissue evidence="1">Leaves</tissue>
    </source>
</reference>
<dbReference type="EMBL" id="CM042016">
    <property type="protein sequence ID" value="KAI3700450.1"/>
    <property type="molecule type" value="Genomic_DNA"/>
</dbReference>
<comment type="caution">
    <text evidence="1">The sequence shown here is derived from an EMBL/GenBank/DDBJ whole genome shotgun (WGS) entry which is preliminary data.</text>
</comment>
<proteinExistence type="predicted"/>
<organism evidence="1 2">
    <name type="scientific">Cichorium intybus</name>
    <name type="common">Chicory</name>
    <dbReference type="NCBI Taxonomy" id="13427"/>
    <lineage>
        <taxon>Eukaryota</taxon>
        <taxon>Viridiplantae</taxon>
        <taxon>Streptophyta</taxon>
        <taxon>Embryophyta</taxon>
        <taxon>Tracheophyta</taxon>
        <taxon>Spermatophyta</taxon>
        <taxon>Magnoliopsida</taxon>
        <taxon>eudicotyledons</taxon>
        <taxon>Gunneridae</taxon>
        <taxon>Pentapetalae</taxon>
        <taxon>asterids</taxon>
        <taxon>campanulids</taxon>
        <taxon>Asterales</taxon>
        <taxon>Asteraceae</taxon>
        <taxon>Cichorioideae</taxon>
        <taxon>Cichorieae</taxon>
        <taxon>Cichoriinae</taxon>
        <taxon>Cichorium</taxon>
    </lineage>
</organism>
<accession>A0ACB8ZWE5</accession>